<organism evidence="2 3">
    <name type="scientific">Acorus calamus</name>
    <name type="common">Sweet flag</name>
    <dbReference type="NCBI Taxonomy" id="4465"/>
    <lineage>
        <taxon>Eukaryota</taxon>
        <taxon>Viridiplantae</taxon>
        <taxon>Streptophyta</taxon>
        <taxon>Embryophyta</taxon>
        <taxon>Tracheophyta</taxon>
        <taxon>Spermatophyta</taxon>
        <taxon>Magnoliopsida</taxon>
        <taxon>Liliopsida</taxon>
        <taxon>Acoraceae</taxon>
        <taxon>Acorus</taxon>
    </lineage>
</organism>
<comment type="caution">
    <text evidence="2">The sequence shown here is derived from an EMBL/GenBank/DDBJ whole genome shotgun (WGS) entry which is preliminary data.</text>
</comment>
<dbReference type="Proteomes" id="UP001180020">
    <property type="component" value="Unassembled WGS sequence"/>
</dbReference>
<dbReference type="EMBL" id="JAUJYO010000007">
    <property type="protein sequence ID" value="KAK1312075.1"/>
    <property type="molecule type" value="Genomic_DNA"/>
</dbReference>
<reference evidence="2" key="2">
    <citation type="submission" date="2023-06" db="EMBL/GenBank/DDBJ databases">
        <authorList>
            <person name="Ma L."/>
            <person name="Liu K.-W."/>
            <person name="Li Z."/>
            <person name="Hsiao Y.-Y."/>
            <person name="Qi Y."/>
            <person name="Fu T."/>
            <person name="Tang G."/>
            <person name="Zhang D."/>
            <person name="Sun W.-H."/>
            <person name="Liu D.-K."/>
            <person name="Li Y."/>
            <person name="Chen G.-Z."/>
            <person name="Liu X.-D."/>
            <person name="Liao X.-Y."/>
            <person name="Jiang Y.-T."/>
            <person name="Yu X."/>
            <person name="Hao Y."/>
            <person name="Huang J."/>
            <person name="Zhao X.-W."/>
            <person name="Ke S."/>
            <person name="Chen Y.-Y."/>
            <person name="Wu W.-L."/>
            <person name="Hsu J.-L."/>
            <person name="Lin Y.-F."/>
            <person name="Huang M.-D."/>
            <person name="Li C.-Y."/>
            <person name="Huang L."/>
            <person name="Wang Z.-W."/>
            <person name="Zhao X."/>
            <person name="Zhong W.-Y."/>
            <person name="Peng D.-H."/>
            <person name="Ahmad S."/>
            <person name="Lan S."/>
            <person name="Zhang J.-S."/>
            <person name="Tsai W.-C."/>
            <person name="Van De Peer Y."/>
            <person name="Liu Z.-J."/>
        </authorList>
    </citation>
    <scope>NUCLEOTIDE SEQUENCE</scope>
    <source>
        <strain evidence="2">CP</strain>
        <tissue evidence="2">Leaves</tissue>
    </source>
</reference>
<feature type="region of interest" description="Disordered" evidence="1">
    <location>
        <begin position="56"/>
        <end position="85"/>
    </location>
</feature>
<reference evidence="2" key="1">
    <citation type="journal article" date="2023" name="Nat. Commun.">
        <title>Diploid and tetraploid genomes of Acorus and the evolution of monocots.</title>
        <authorList>
            <person name="Ma L."/>
            <person name="Liu K.W."/>
            <person name="Li Z."/>
            <person name="Hsiao Y.Y."/>
            <person name="Qi Y."/>
            <person name="Fu T."/>
            <person name="Tang G.D."/>
            <person name="Zhang D."/>
            <person name="Sun W.H."/>
            <person name="Liu D.K."/>
            <person name="Li Y."/>
            <person name="Chen G.Z."/>
            <person name="Liu X.D."/>
            <person name="Liao X.Y."/>
            <person name="Jiang Y.T."/>
            <person name="Yu X."/>
            <person name="Hao Y."/>
            <person name="Huang J."/>
            <person name="Zhao X.W."/>
            <person name="Ke S."/>
            <person name="Chen Y.Y."/>
            <person name="Wu W.L."/>
            <person name="Hsu J.L."/>
            <person name="Lin Y.F."/>
            <person name="Huang M.D."/>
            <person name="Li C.Y."/>
            <person name="Huang L."/>
            <person name="Wang Z.W."/>
            <person name="Zhao X."/>
            <person name="Zhong W.Y."/>
            <person name="Peng D.H."/>
            <person name="Ahmad S."/>
            <person name="Lan S."/>
            <person name="Zhang J.S."/>
            <person name="Tsai W.C."/>
            <person name="Van de Peer Y."/>
            <person name="Liu Z.J."/>
        </authorList>
    </citation>
    <scope>NUCLEOTIDE SEQUENCE</scope>
    <source>
        <strain evidence="2">CP</strain>
    </source>
</reference>
<evidence type="ECO:0000256" key="1">
    <source>
        <dbReference type="SAM" id="MobiDB-lite"/>
    </source>
</evidence>
<dbReference type="AlphaFoldDB" id="A0AAV9EGW2"/>
<gene>
    <name evidence="2" type="ORF">QJS10_CPA07g00613</name>
</gene>
<protein>
    <submittedName>
        <fullName evidence="2">Uncharacterized protein</fullName>
    </submittedName>
</protein>
<evidence type="ECO:0000313" key="3">
    <source>
        <dbReference type="Proteomes" id="UP001180020"/>
    </source>
</evidence>
<keyword evidence="3" id="KW-1185">Reference proteome</keyword>
<accession>A0AAV9EGW2</accession>
<name>A0AAV9EGW2_ACOCL</name>
<proteinExistence type="predicted"/>
<evidence type="ECO:0000313" key="2">
    <source>
        <dbReference type="EMBL" id="KAK1312075.1"/>
    </source>
</evidence>
<sequence length="97" mass="10615">MSLCVLSPSPPTQLPAHVRYPQRARAKSSNLIFHRPTLVKFIATILNYNPTRIGTIHNYNPTRSSSPRTVPDAEADGSTKTSPRWSGVDVGGLVCWG</sequence>
<feature type="compositionally biased region" description="Polar residues" evidence="1">
    <location>
        <begin position="56"/>
        <end position="68"/>
    </location>
</feature>